<proteinExistence type="predicted"/>
<accession>A0ABN7X182</accession>
<evidence type="ECO:0000313" key="1">
    <source>
        <dbReference type="EMBL" id="CAG8844983.1"/>
    </source>
</evidence>
<gene>
    <name evidence="1" type="ORF">GMARGA_LOCUS37396</name>
</gene>
<keyword evidence="2" id="KW-1185">Reference proteome</keyword>
<name>A0ABN7X182_GIGMA</name>
<reference evidence="1 2" key="1">
    <citation type="submission" date="2021-06" db="EMBL/GenBank/DDBJ databases">
        <authorList>
            <person name="Kallberg Y."/>
            <person name="Tangrot J."/>
            <person name="Rosling A."/>
        </authorList>
    </citation>
    <scope>NUCLEOTIDE SEQUENCE [LARGE SCALE GENOMIC DNA]</scope>
    <source>
        <strain evidence="1 2">120-4 pot B 10/14</strain>
    </source>
</reference>
<evidence type="ECO:0000313" key="2">
    <source>
        <dbReference type="Proteomes" id="UP000789901"/>
    </source>
</evidence>
<dbReference type="Proteomes" id="UP000789901">
    <property type="component" value="Unassembled WGS sequence"/>
</dbReference>
<feature type="non-terminal residue" evidence="1">
    <location>
        <position position="53"/>
    </location>
</feature>
<organism evidence="1 2">
    <name type="scientific">Gigaspora margarita</name>
    <dbReference type="NCBI Taxonomy" id="4874"/>
    <lineage>
        <taxon>Eukaryota</taxon>
        <taxon>Fungi</taxon>
        <taxon>Fungi incertae sedis</taxon>
        <taxon>Mucoromycota</taxon>
        <taxon>Glomeromycotina</taxon>
        <taxon>Glomeromycetes</taxon>
        <taxon>Diversisporales</taxon>
        <taxon>Gigasporaceae</taxon>
        <taxon>Gigaspora</taxon>
    </lineage>
</organism>
<protein>
    <submittedName>
        <fullName evidence="1">10046_t:CDS:1</fullName>
    </submittedName>
</protein>
<feature type="non-terminal residue" evidence="1">
    <location>
        <position position="1"/>
    </location>
</feature>
<dbReference type="EMBL" id="CAJVQB010077807">
    <property type="protein sequence ID" value="CAG8844983.1"/>
    <property type="molecule type" value="Genomic_DNA"/>
</dbReference>
<comment type="caution">
    <text evidence="1">The sequence shown here is derived from an EMBL/GenBank/DDBJ whole genome shotgun (WGS) entry which is preliminary data.</text>
</comment>
<sequence>VSSELKDEVLKENTIEGENDQKASKLDYYKIAEENLEENVSSELKDEILKENT</sequence>